<dbReference type="OMA" id="YICRANI"/>
<keyword evidence="2" id="KW-1185">Reference proteome</keyword>
<name>A0A2V5HJC9_ASPV1</name>
<sequence>MLDALSRLLEHIHLAPHERQVKEYLETATRESIQRDLQRVLKPLNHPSSSASFHPSCIKDADQKSQWTRKSLEKHITSSHPDSALSCDSIDLLWRCLHYYAYHPFPQEATGEAIDPDAFNRAVALLAHGGTCLLGTQDVGGYHWRSHDDTQYICRANIARMLRSIGRPETVSLPPAEHQKDTPSVLSDVVDVLATTQPYSINQAPSPERLDITARELLTEEPATPTRWRVSRRDVSLLIALLLQLRVSPTRKWDRTRYFGCFAPSDRADEHLATCLIQGIMPEDRDYDADELAGILFDTLPNLLPYFHQLWTVLFQPPWPSPQEEAFIPDATEHRIPARILTALSLFLPIPHLLPTDPGSTFGMKPISFQEIEMPSTSPTCSEMAQAVQGDDTPRIILATNENHTQAIGAFMPASLQRDAGDGTTRECTVGKTHLFFYLGQDFRVLQCKNQPRHLSKTRIWMDDEAKGEASSMRAYCVGDGIKRTGAARLHFDPARTTASLLGVEGPNMEGYENVKSCQETVPENWEVVINPSRVYVFSLVL</sequence>
<evidence type="ECO:0008006" key="3">
    <source>
        <dbReference type="Google" id="ProtNLM"/>
    </source>
</evidence>
<protein>
    <recommendedName>
        <fullName evidence="3">TLDc domain-containing protein</fullName>
    </recommendedName>
</protein>
<proteinExistence type="predicted"/>
<dbReference type="AlphaFoldDB" id="A0A2V5HJC9"/>
<reference evidence="1 2" key="1">
    <citation type="submission" date="2018-02" db="EMBL/GenBank/DDBJ databases">
        <title>The genomes of Aspergillus section Nigri reveals drivers in fungal speciation.</title>
        <authorList>
            <consortium name="DOE Joint Genome Institute"/>
            <person name="Vesth T.C."/>
            <person name="Nybo J."/>
            <person name="Theobald S."/>
            <person name="Brandl J."/>
            <person name="Frisvad J.C."/>
            <person name="Nielsen K.F."/>
            <person name="Lyhne E.K."/>
            <person name="Kogle M.E."/>
            <person name="Kuo A."/>
            <person name="Riley R."/>
            <person name="Clum A."/>
            <person name="Nolan M."/>
            <person name="Lipzen A."/>
            <person name="Salamov A."/>
            <person name="Henrissat B."/>
            <person name="Wiebenga A."/>
            <person name="De vries R.P."/>
            <person name="Grigoriev I.V."/>
            <person name="Mortensen U.H."/>
            <person name="Andersen M.R."/>
            <person name="Baker S.E."/>
        </authorList>
    </citation>
    <scope>NUCLEOTIDE SEQUENCE [LARGE SCALE GENOMIC DNA]</scope>
    <source>
        <strain evidence="1 2">CBS 115571</strain>
    </source>
</reference>
<organism evidence="1 2">
    <name type="scientific">Aspergillus violaceofuscus (strain CBS 115571)</name>
    <dbReference type="NCBI Taxonomy" id="1450538"/>
    <lineage>
        <taxon>Eukaryota</taxon>
        <taxon>Fungi</taxon>
        <taxon>Dikarya</taxon>
        <taxon>Ascomycota</taxon>
        <taxon>Pezizomycotina</taxon>
        <taxon>Eurotiomycetes</taxon>
        <taxon>Eurotiomycetidae</taxon>
        <taxon>Eurotiales</taxon>
        <taxon>Aspergillaceae</taxon>
        <taxon>Aspergillus</taxon>
    </lineage>
</organism>
<evidence type="ECO:0000313" key="1">
    <source>
        <dbReference type="EMBL" id="PYI24578.1"/>
    </source>
</evidence>
<dbReference type="Proteomes" id="UP000249829">
    <property type="component" value="Unassembled WGS sequence"/>
</dbReference>
<evidence type="ECO:0000313" key="2">
    <source>
        <dbReference type="Proteomes" id="UP000249829"/>
    </source>
</evidence>
<accession>A0A2V5HJC9</accession>
<gene>
    <name evidence="1" type="ORF">BO99DRAFT_427612</name>
</gene>
<dbReference type="EMBL" id="KZ825101">
    <property type="protein sequence ID" value="PYI24578.1"/>
    <property type="molecule type" value="Genomic_DNA"/>
</dbReference>